<evidence type="ECO:0000313" key="2">
    <source>
        <dbReference type="Proteomes" id="UP001162992"/>
    </source>
</evidence>
<gene>
    <name evidence="1" type="ORF">O6H91_09G027200</name>
</gene>
<keyword evidence="2" id="KW-1185">Reference proteome</keyword>
<reference evidence="2" key="1">
    <citation type="journal article" date="2024" name="Proc. Natl. Acad. Sci. U.S.A.">
        <title>Extraordinary preservation of gene collinearity over three hundred million years revealed in homosporous lycophytes.</title>
        <authorList>
            <person name="Li C."/>
            <person name="Wickell D."/>
            <person name="Kuo L.Y."/>
            <person name="Chen X."/>
            <person name="Nie B."/>
            <person name="Liao X."/>
            <person name="Peng D."/>
            <person name="Ji J."/>
            <person name="Jenkins J."/>
            <person name="Williams M."/>
            <person name="Shu S."/>
            <person name="Plott C."/>
            <person name="Barry K."/>
            <person name="Rajasekar S."/>
            <person name="Grimwood J."/>
            <person name="Han X."/>
            <person name="Sun S."/>
            <person name="Hou Z."/>
            <person name="He W."/>
            <person name="Dai G."/>
            <person name="Sun C."/>
            <person name="Schmutz J."/>
            <person name="Leebens-Mack J.H."/>
            <person name="Li F.W."/>
            <person name="Wang L."/>
        </authorList>
    </citation>
    <scope>NUCLEOTIDE SEQUENCE [LARGE SCALE GENOMIC DNA]</scope>
    <source>
        <strain evidence="2">cv. PW_Plant_1</strain>
    </source>
</reference>
<dbReference type="EMBL" id="CM055100">
    <property type="protein sequence ID" value="KAJ7543153.1"/>
    <property type="molecule type" value="Genomic_DNA"/>
</dbReference>
<comment type="caution">
    <text evidence="1">The sequence shown here is derived from an EMBL/GenBank/DDBJ whole genome shotgun (WGS) entry which is preliminary data.</text>
</comment>
<evidence type="ECO:0000313" key="1">
    <source>
        <dbReference type="EMBL" id="KAJ7543153.1"/>
    </source>
</evidence>
<accession>A0ACC2CMC4</accession>
<protein>
    <submittedName>
        <fullName evidence="1">Uncharacterized protein</fullName>
    </submittedName>
</protein>
<dbReference type="Proteomes" id="UP001162992">
    <property type="component" value="Chromosome 9"/>
</dbReference>
<name>A0ACC2CMC4_DIPCM</name>
<organism evidence="1 2">
    <name type="scientific">Diphasiastrum complanatum</name>
    <name type="common">Issler's clubmoss</name>
    <name type="synonym">Lycopodium complanatum</name>
    <dbReference type="NCBI Taxonomy" id="34168"/>
    <lineage>
        <taxon>Eukaryota</taxon>
        <taxon>Viridiplantae</taxon>
        <taxon>Streptophyta</taxon>
        <taxon>Embryophyta</taxon>
        <taxon>Tracheophyta</taxon>
        <taxon>Lycopodiopsida</taxon>
        <taxon>Lycopodiales</taxon>
        <taxon>Lycopodiaceae</taxon>
        <taxon>Lycopodioideae</taxon>
        <taxon>Diphasiastrum</taxon>
    </lineage>
</organism>
<proteinExistence type="predicted"/>
<sequence>MPGPTRKALRSCPSSCAGPNTDARNEIWNRSNADDISFGELQKFWSQLSSAARRELLQIDKHTLFEKVRKNLYCSRCHGLLVERFSQIVIYGKFLQAGSQVRGCDVSQLGYKKLPTGNEIGASSVTIDDTNDPCVHPWGGLAVTRDSLLTVMDCFLDGMPLEALQKVFENARGRERERELLYPEACGGCGRGWISLSGGNGKAHGMKETCALHNARFSCETLVDFWSALGEETRYHLLRMKEEDFIEELRIRFDSKRFCRECRRNVLREFREMKELKRNHKEPKCTRWFCAPDTVFRYEVSDSSVQVDWKDCFPGEVNLYRHFEWAMGSAEGMSDIFGFEDSGLSESAVKGGLDLGNIADCFVTVRAWRLDGRCNELCAKAHALKGRLCVHRRLFVGDGYVSISKGESIQQFFEQAEETEEEEDDDSVNKDGSETGGEGSRPQKHAKSPELARDFLLDAATVIFKEQVEMAFREGAARQNAHSIFICLALSLLEERVRIACKEITTLEKQNKLLEEEEAEKCKEEERRERKKLKEREKKLRRKEKLKRKDCYKDGEKSTGNFMSDDLSGGEEDKSFSNNLKTNHGNDDILSVRSSSMDMTEVQPSADGFESDDGAREAICRTSFEMDNEVTLSVRDGNGAFTMEQSKSTKRRLQKQLQNSDAASRYSRRVAVPFETSHRVHLRVAPAPEQKVHKSHVQMRSEGSKHNGTGTSKQSQGWNQSANYLKNRMNLQHCTCRSPQSCFQLKGGRQSSGIMETKVPGKKSSVDDGAKTLLTFPNSHLEISKDEKRAGLDTAEIVQKDCQSVPNGGSSSRPRVSTVCADGCTGKKSHCSIHAVVTGTEAFTDCSTSVKWMSAQNAVDQKISRHRANIVGSLEDSLNSNTETGYIPKTQFSTSSKAADFRKQPLANKSLQFDVLCDAGFPPTEVSNVALGSSRLSQNGCTVTRECPSDNLEVDMHTDHIMQSISQLQGTFVQKSTTMSLSAAVEIPETVLHPSSGQDINNHAHVPVSIQAGTVLSSKSSCSLVELLAPQGEMHRLLPMSSVVSSLTPSVPPQEGCAYYLLQGPWTPHRRNGGLPVLQGNRHFIPGPTGIEFQMYPVPPLVYPAAVSSQNFIHPFNSGSTSVSCGLNTLPLKDPPVHPKPGRQCNPIETVPAYYRSIHQPLNGRSLACEQFSSVPSESQELPASRTADSLESVLSLDGSGFSLFHFGGPACTTKWEPKTLVTTVVDEPADRNIVDLSNCKFSVEHPIDNTKTKGAGEYSLFAAAPQKGFGFF</sequence>